<dbReference type="SUPFAM" id="SSF51338">
    <property type="entry name" value="Composite domain of metallo-dependent hydrolases"/>
    <property type="match status" value="1"/>
</dbReference>
<keyword evidence="4" id="KW-1185">Reference proteome</keyword>
<dbReference type="InterPro" id="IPR032466">
    <property type="entry name" value="Metal_Hydrolase"/>
</dbReference>
<dbReference type="PANTHER" id="PTHR43135">
    <property type="entry name" value="ALPHA-D-RIBOSE 1-METHYLPHOSPHONATE 5-TRIPHOSPHATE DIPHOSPHATASE"/>
    <property type="match status" value="1"/>
</dbReference>
<evidence type="ECO:0000256" key="1">
    <source>
        <dbReference type="SAM" id="SignalP"/>
    </source>
</evidence>
<feature type="signal peptide" evidence="1">
    <location>
        <begin position="1"/>
        <end position="23"/>
    </location>
</feature>
<dbReference type="PANTHER" id="PTHR43135:SF3">
    <property type="entry name" value="ALPHA-D-RIBOSE 1-METHYLPHOSPHONATE 5-TRIPHOSPHATE DIPHOSPHATASE"/>
    <property type="match status" value="1"/>
</dbReference>
<dbReference type="AlphaFoldDB" id="A0A6L6QPR6"/>
<dbReference type="Gene3D" id="3.20.20.140">
    <property type="entry name" value="Metal-dependent hydrolases"/>
    <property type="match status" value="1"/>
</dbReference>
<dbReference type="Gene3D" id="2.30.40.10">
    <property type="entry name" value="Urease, subunit C, domain 1"/>
    <property type="match status" value="1"/>
</dbReference>
<sequence length="428" mass="44903">MSSFALRPLLAALLLCVGGSAFAARPVLLTPERVWTGEGAAHGGWSVLVADGKVAAAGPTAEVPVPADAERIALPGKTLIPGLMDLHSHVLLHPYNETSWDDQVLKEPEAYRVLLAARHVQAQLQSGFTTLRDLGSEGAGYADVSIKRAIEDGVVPGPRMFVATLAIVASGSYGPNVKSYRPDMHLPVGAQEATGVDEVVKAVREQAAHGADWIKVYADYRIGPDGSSRATFSQQELDALVAAAHNTGRKVSAHASTDEGMRRAVLAGVDTIEHGYGGSEATFRLLAERKVAYFPTLAAPEATSEYFQKYVRGGPPTPSMQAAARAFQLARKAGVTIGLGSDVGVFAHGGSAREAEWLVKLGMTPTEALRAATVVNAAVLDRAATLGQVKPGYLADLVAVEGDPTADIGALYHVGFVMKGGSVVRNVR</sequence>
<dbReference type="InterPro" id="IPR011059">
    <property type="entry name" value="Metal-dep_hydrolase_composite"/>
</dbReference>
<evidence type="ECO:0000259" key="2">
    <source>
        <dbReference type="Pfam" id="PF01979"/>
    </source>
</evidence>
<name>A0A6L6QPR6_9BURK</name>
<organism evidence="3 4">
    <name type="scientific">Massilia eburnea</name>
    <dbReference type="NCBI Taxonomy" id="1776165"/>
    <lineage>
        <taxon>Bacteria</taxon>
        <taxon>Pseudomonadati</taxon>
        <taxon>Pseudomonadota</taxon>
        <taxon>Betaproteobacteria</taxon>
        <taxon>Burkholderiales</taxon>
        <taxon>Oxalobacteraceae</taxon>
        <taxon>Telluria group</taxon>
        <taxon>Massilia</taxon>
    </lineage>
</organism>
<evidence type="ECO:0000313" key="4">
    <source>
        <dbReference type="Proteomes" id="UP000472320"/>
    </source>
</evidence>
<accession>A0A6L6QPR6</accession>
<dbReference type="GO" id="GO:0016810">
    <property type="term" value="F:hydrolase activity, acting on carbon-nitrogen (but not peptide) bonds"/>
    <property type="evidence" value="ECO:0007669"/>
    <property type="project" value="InterPro"/>
</dbReference>
<dbReference type="Proteomes" id="UP000472320">
    <property type="component" value="Unassembled WGS sequence"/>
</dbReference>
<feature type="domain" description="Amidohydrolase-related" evidence="2">
    <location>
        <begin position="78"/>
        <end position="423"/>
    </location>
</feature>
<dbReference type="OrthoDB" id="9782972at2"/>
<dbReference type="InterPro" id="IPR057744">
    <property type="entry name" value="OTAase-like"/>
</dbReference>
<feature type="chain" id="PRO_5027080561" evidence="1">
    <location>
        <begin position="24"/>
        <end position="428"/>
    </location>
</feature>
<keyword evidence="1" id="KW-0732">Signal</keyword>
<dbReference type="Pfam" id="PF01979">
    <property type="entry name" value="Amidohydro_1"/>
    <property type="match status" value="1"/>
</dbReference>
<reference evidence="3 4" key="1">
    <citation type="submission" date="2019-11" db="EMBL/GenBank/DDBJ databases">
        <title>Type strains purchased from KCTC, JCM and DSMZ.</title>
        <authorList>
            <person name="Lu H."/>
        </authorList>
    </citation>
    <scope>NUCLEOTIDE SEQUENCE [LARGE SCALE GENOMIC DNA]</scope>
    <source>
        <strain evidence="3 4">JCM 31587</strain>
    </source>
</reference>
<comment type="caution">
    <text evidence="3">The sequence shown here is derived from an EMBL/GenBank/DDBJ whole genome shotgun (WGS) entry which is preliminary data.</text>
</comment>
<dbReference type="EMBL" id="WNKX01000025">
    <property type="protein sequence ID" value="MTW13676.1"/>
    <property type="molecule type" value="Genomic_DNA"/>
</dbReference>
<dbReference type="InterPro" id="IPR051781">
    <property type="entry name" value="Metallo-dep_Hydrolase"/>
</dbReference>
<gene>
    <name evidence="3" type="ORF">GM658_23990</name>
</gene>
<dbReference type="CDD" id="cd01299">
    <property type="entry name" value="Met_dep_hydrolase_A"/>
    <property type="match status" value="1"/>
</dbReference>
<dbReference type="InterPro" id="IPR006680">
    <property type="entry name" value="Amidohydro-rel"/>
</dbReference>
<dbReference type="RefSeq" id="WP_155456590.1">
    <property type="nucleotide sequence ID" value="NZ_WNKX01000025.1"/>
</dbReference>
<dbReference type="SUPFAM" id="SSF51556">
    <property type="entry name" value="Metallo-dependent hydrolases"/>
    <property type="match status" value="1"/>
</dbReference>
<protein>
    <submittedName>
        <fullName evidence="3">Amidohydrolase family protein</fullName>
    </submittedName>
</protein>
<proteinExistence type="predicted"/>
<evidence type="ECO:0000313" key="3">
    <source>
        <dbReference type="EMBL" id="MTW13676.1"/>
    </source>
</evidence>
<keyword evidence="3" id="KW-0378">Hydrolase</keyword>